<comment type="caution">
    <text evidence="1">The sequence shown here is derived from an EMBL/GenBank/DDBJ whole genome shotgun (WGS) entry which is preliminary data.</text>
</comment>
<proteinExistence type="predicted"/>
<name>A0A9X0QGQ5_9BACT</name>
<protein>
    <submittedName>
        <fullName evidence="1">Uncharacterized protein</fullName>
    </submittedName>
</protein>
<dbReference type="RefSeq" id="WP_183979222.1">
    <property type="nucleotide sequence ID" value="NZ_JACHEB010000009.1"/>
</dbReference>
<dbReference type="AlphaFoldDB" id="A0A9X0QGQ5"/>
<reference evidence="1 2" key="1">
    <citation type="submission" date="2020-08" db="EMBL/GenBank/DDBJ databases">
        <title>Genomic Encyclopedia of Type Strains, Phase IV (KMG-V): Genome sequencing to study the core and pangenomes of soil and plant-associated prokaryotes.</title>
        <authorList>
            <person name="Whitman W."/>
        </authorList>
    </citation>
    <scope>NUCLEOTIDE SEQUENCE [LARGE SCALE GENOMIC DNA]</scope>
    <source>
        <strain evidence="1 2">X5P2</strain>
    </source>
</reference>
<evidence type="ECO:0000313" key="1">
    <source>
        <dbReference type="EMBL" id="MBB5330092.1"/>
    </source>
</evidence>
<evidence type="ECO:0000313" key="2">
    <source>
        <dbReference type="Proteomes" id="UP000535182"/>
    </source>
</evidence>
<keyword evidence="2" id="KW-1185">Reference proteome</keyword>
<sequence length="88" mass="9768">MTQLDVLYRYGVPPTEASVVAMAKMREVYGVRHLALDEAKKTVRVEFDATRLTEPVIYELLRRAGLDVVETMPMFAAPPPPPEPVVAG</sequence>
<organism evidence="1 2">
    <name type="scientific">Tunturiibacter gelidiferens</name>
    <dbReference type="NCBI Taxonomy" id="3069689"/>
    <lineage>
        <taxon>Bacteria</taxon>
        <taxon>Pseudomonadati</taxon>
        <taxon>Acidobacteriota</taxon>
        <taxon>Terriglobia</taxon>
        <taxon>Terriglobales</taxon>
        <taxon>Acidobacteriaceae</taxon>
        <taxon>Tunturiibacter</taxon>
    </lineage>
</organism>
<gene>
    <name evidence="1" type="ORF">HDF14_003725</name>
</gene>
<dbReference type="EMBL" id="JACHEB010000009">
    <property type="protein sequence ID" value="MBB5330092.1"/>
    <property type="molecule type" value="Genomic_DNA"/>
</dbReference>
<dbReference type="Proteomes" id="UP000535182">
    <property type="component" value="Unassembled WGS sequence"/>
</dbReference>
<accession>A0A9X0QGQ5</accession>